<proteinExistence type="predicted"/>
<dbReference type="Proteomes" id="UP000283530">
    <property type="component" value="Unassembled WGS sequence"/>
</dbReference>
<dbReference type="OrthoDB" id="20621at2759"/>
<gene>
    <name evidence="1" type="ORF">CKAN_02055300</name>
</gene>
<dbReference type="AlphaFoldDB" id="A0A443PKV8"/>
<keyword evidence="2" id="KW-1185">Reference proteome</keyword>
<dbReference type="PANTHER" id="PTHR37769">
    <property type="entry name" value="OS08G0243900 PROTEIN"/>
    <property type="match status" value="1"/>
</dbReference>
<name>A0A443PKV8_9MAGN</name>
<evidence type="ECO:0000313" key="2">
    <source>
        <dbReference type="Proteomes" id="UP000283530"/>
    </source>
</evidence>
<dbReference type="PANTHER" id="PTHR37769:SF1">
    <property type="entry name" value="OS08G0243900 PROTEIN"/>
    <property type="match status" value="1"/>
</dbReference>
<sequence>MTCLALSLQPSNGPDILLQTREWFPPARALVALSSFRQTRLSLSASSNKTANGSPFKLIVGSTHFSSPTASEDFQGL</sequence>
<protein>
    <submittedName>
        <fullName evidence="1">Uncharacterized protein</fullName>
    </submittedName>
</protein>
<dbReference type="STRING" id="337451.A0A443PKV8"/>
<reference evidence="1 2" key="1">
    <citation type="journal article" date="2019" name="Nat. Plants">
        <title>Stout camphor tree genome fills gaps in understanding of flowering plant genome evolution.</title>
        <authorList>
            <person name="Chaw S.M."/>
            <person name="Liu Y.C."/>
            <person name="Wu Y.W."/>
            <person name="Wang H.Y."/>
            <person name="Lin C.I."/>
            <person name="Wu C.S."/>
            <person name="Ke H.M."/>
            <person name="Chang L.Y."/>
            <person name="Hsu C.Y."/>
            <person name="Yang H.T."/>
            <person name="Sudianto E."/>
            <person name="Hsu M.H."/>
            <person name="Wu K.P."/>
            <person name="Wang L.N."/>
            <person name="Leebens-Mack J.H."/>
            <person name="Tsai I.J."/>
        </authorList>
    </citation>
    <scope>NUCLEOTIDE SEQUENCE [LARGE SCALE GENOMIC DNA]</scope>
    <source>
        <strain evidence="2">cv. Chaw 1501</strain>
        <tissue evidence="1">Young leaves</tissue>
    </source>
</reference>
<accession>A0A443PKV8</accession>
<organism evidence="1 2">
    <name type="scientific">Cinnamomum micranthum f. kanehirae</name>
    <dbReference type="NCBI Taxonomy" id="337451"/>
    <lineage>
        <taxon>Eukaryota</taxon>
        <taxon>Viridiplantae</taxon>
        <taxon>Streptophyta</taxon>
        <taxon>Embryophyta</taxon>
        <taxon>Tracheophyta</taxon>
        <taxon>Spermatophyta</taxon>
        <taxon>Magnoliopsida</taxon>
        <taxon>Magnoliidae</taxon>
        <taxon>Laurales</taxon>
        <taxon>Lauraceae</taxon>
        <taxon>Cinnamomum</taxon>
    </lineage>
</organism>
<evidence type="ECO:0000313" key="1">
    <source>
        <dbReference type="EMBL" id="RWR91400.1"/>
    </source>
</evidence>
<comment type="caution">
    <text evidence="1">The sequence shown here is derived from an EMBL/GenBank/DDBJ whole genome shotgun (WGS) entry which is preliminary data.</text>
</comment>
<dbReference type="EMBL" id="QPKB01000008">
    <property type="protein sequence ID" value="RWR91400.1"/>
    <property type="molecule type" value="Genomic_DNA"/>
</dbReference>